<dbReference type="PROSITE" id="PS00647">
    <property type="entry name" value="THYMID_PHOSPHORYLASE"/>
    <property type="match status" value="1"/>
</dbReference>
<dbReference type="NCBIfam" id="NF004490">
    <property type="entry name" value="PRK05820.1"/>
    <property type="match status" value="1"/>
</dbReference>
<gene>
    <name evidence="12" type="ORF">SAMN02745941_02359</name>
</gene>
<comment type="subunit">
    <text evidence="4">Homodimer.</text>
</comment>
<dbReference type="Pfam" id="PF02885">
    <property type="entry name" value="Glycos_trans_3N"/>
    <property type="match status" value="1"/>
</dbReference>
<evidence type="ECO:0000256" key="5">
    <source>
        <dbReference type="ARBA" id="ARBA00011889"/>
    </source>
</evidence>
<dbReference type="InterPro" id="IPR017872">
    <property type="entry name" value="Pyrmidine_PPase_CS"/>
</dbReference>
<dbReference type="GO" id="GO:0006213">
    <property type="term" value="P:pyrimidine nucleoside metabolic process"/>
    <property type="evidence" value="ECO:0007669"/>
    <property type="project" value="InterPro"/>
</dbReference>
<dbReference type="PANTHER" id="PTHR10515:SF0">
    <property type="entry name" value="THYMIDINE PHOSPHORYLASE"/>
    <property type="match status" value="1"/>
</dbReference>
<dbReference type="EMBL" id="FQXU01000007">
    <property type="protein sequence ID" value="SHI17227.1"/>
    <property type="molecule type" value="Genomic_DNA"/>
</dbReference>
<dbReference type="InterPro" id="IPR017459">
    <property type="entry name" value="Glycosyl_Trfase_fam3_N_dom"/>
</dbReference>
<comment type="function">
    <text evidence="2">Catalyzes phosphorolysis of the pyrimidine nucleosides uridine, thymidine and 2'-deoxyuridine with the formation of the corresponding pyrimidine base and ribose-1-phosphate.</text>
</comment>
<dbReference type="Gene3D" id="1.20.970.10">
    <property type="entry name" value="Transferase, Pyrimidine Nucleoside Phosphorylase, Chain C"/>
    <property type="match status" value="1"/>
</dbReference>
<dbReference type="GO" id="GO:0005829">
    <property type="term" value="C:cytosol"/>
    <property type="evidence" value="ECO:0007669"/>
    <property type="project" value="TreeGrafter"/>
</dbReference>
<keyword evidence="7" id="KW-0328">Glycosyltransferase</keyword>
<dbReference type="Pfam" id="PF00591">
    <property type="entry name" value="Glycos_transf_3"/>
    <property type="match status" value="1"/>
</dbReference>
<sequence>MDSGKLKAEVYKMRMVDIIQKKKQGEALTALEIDFAVQGYTKGEIPDYQMSAFLMAVYFKGMNKEEISNMTLSFVNSGDQVDLSAIEGIKVDKHSTGGVGDKISLIVIPLVASLGIPVAKMSGRGLGHTGGTIDKLESIEGFKTELTSEEFINNVNKYKMAIVGQSGNLTPADKKIYALRDVTATVDSIPLIASSIMSKKIASGADAIVLDVKVGDGAFMKTVDDARELARTMVDIGKMLNRKTVAIITDMNNPLGHEVGNANEIREAIEVLKGHGSEDETTVALTIASHMAVLGGAFNEFEEAYKNLESIIRSGKAIEKLKEFVKIQGGNSEVVENVDLLPKAKYHIEVKAKEDGYVSHIEAEKIGIAAMLLGAGRKTKEDSIDFAAGITLNKKVGDKVKVGEAICTLHTNLEVCEDAKKVAEEAFYISDKCNTIQYIHDIVM</sequence>
<dbReference type="AlphaFoldDB" id="A0A1M5YYY6"/>
<feature type="domain" description="Pyrimidine nucleoside phosphorylase C-terminal" evidence="11">
    <location>
        <begin position="357"/>
        <end position="430"/>
    </location>
</feature>
<dbReference type="SUPFAM" id="SSF52418">
    <property type="entry name" value="Nucleoside phosphorylase/phosphoribosyltransferase catalytic domain"/>
    <property type="match status" value="1"/>
</dbReference>
<evidence type="ECO:0000256" key="8">
    <source>
        <dbReference type="ARBA" id="ARBA00022679"/>
    </source>
</evidence>
<accession>A0A1M5YYY6</accession>
<dbReference type="Gene3D" id="3.40.1030.10">
    <property type="entry name" value="Nucleoside phosphorylase/phosphoribosyltransferase catalytic domain"/>
    <property type="match status" value="1"/>
</dbReference>
<dbReference type="InterPro" id="IPR035902">
    <property type="entry name" value="Nuc_phospho_transferase"/>
</dbReference>
<dbReference type="SMART" id="SM00941">
    <property type="entry name" value="PYNP_C"/>
    <property type="match status" value="1"/>
</dbReference>
<dbReference type="InterPro" id="IPR036320">
    <property type="entry name" value="Glycosyl_Trfase_fam3_N_dom_sf"/>
</dbReference>
<evidence type="ECO:0000256" key="2">
    <source>
        <dbReference type="ARBA" id="ARBA00003877"/>
    </source>
</evidence>
<dbReference type="SUPFAM" id="SSF54680">
    <property type="entry name" value="Pyrimidine nucleoside phosphorylase C-terminal domain"/>
    <property type="match status" value="1"/>
</dbReference>
<dbReference type="SUPFAM" id="SSF47648">
    <property type="entry name" value="Nucleoside phosphorylase/phosphoribosyltransferase N-terminal domain"/>
    <property type="match status" value="1"/>
</dbReference>
<name>A0A1M5YYY6_9CLOT</name>
<evidence type="ECO:0000256" key="1">
    <source>
        <dbReference type="ARBA" id="ARBA00001066"/>
    </source>
</evidence>
<evidence type="ECO:0000256" key="10">
    <source>
        <dbReference type="ARBA" id="ARBA00048525"/>
    </source>
</evidence>
<evidence type="ECO:0000256" key="7">
    <source>
        <dbReference type="ARBA" id="ARBA00022676"/>
    </source>
</evidence>
<reference evidence="12 13" key="1">
    <citation type="submission" date="2016-11" db="EMBL/GenBank/DDBJ databases">
        <authorList>
            <person name="Jaros S."/>
            <person name="Januszkiewicz K."/>
            <person name="Wedrychowicz H."/>
        </authorList>
    </citation>
    <scope>NUCLEOTIDE SEQUENCE [LARGE SCALE GENOMIC DNA]</scope>
    <source>
        <strain evidence="12 13">DSM 6191</strain>
    </source>
</reference>
<dbReference type="GO" id="GO:0006206">
    <property type="term" value="P:pyrimidine nucleobase metabolic process"/>
    <property type="evidence" value="ECO:0007669"/>
    <property type="project" value="InterPro"/>
</dbReference>
<dbReference type="GO" id="GO:0009032">
    <property type="term" value="F:thymidine phosphorylase activity"/>
    <property type="evidence" value="ECO:0007669"/>
    <property type="project" value="TreeGrafter"/>
</dbReference>
<dbReference type="NCBIfam" id="NF004747">
    <property type="entry name" value="PRK06078.1"/>
    <property type="match status" value="1"/>
</dbReference>
<dbReference type="InterPro" id="IPR013102">
    <property type="entry name" value="PYNP_C"/>
</dbReference>
<dbReference type="InterPro" id="IPR018090">
    <property type="entry name" value="Pyrmidine_PPas_bac/euk"/>
</dbReference>
<evidence type="ECO:0000313" key="13">
    <source>
        <dbReference type="Proteomes" id="UP000184241"/>
    </source>
</evidence>
<dbReference type="GO" id="GO:0004645">
    <property type="term" value="F:1,4-alpha-oligoglucan phosphorylase activity"/>
    <property type="evidence" value="ECO:0007669"/>
    <property type="project" value="InterPro"/>
</dbReference>
<evidence type="ECO:0000259" key="11">
    <source>
        <dbReference type="SMART" id="SM00941"/>
    </source>
</evidence>
<dbReference type="NCBIfam" id="TIGR02644">
    <property type="entry name" value="Y_phosphoryl"/>
    <property type="match status" value="1"/>
</dbReference>
<dbReference type="FunFam" id="3.40.1030.10:FF:000003">
    <property type="entry name" value="Pyrimidine-nucleoside phosphorylase"/>
    <property type="match status" value="1"/>
</dbReference>
<dbReference type="PANTHER" id="PTHR10515">
    <property type="entry name" value="THYMIDINE PHOSPHORYLASE"/>
    <property type="match status" value="1"/>
</dbReference>
<dbReference type="Pfam" id="PF07831">
    <property type="entry name" value="PYNP_C"/>
    <property type="match status" value="1"/>
</dbReference>
<evidence type="ECO:0000256" key="6">
    <source>
        <dbReference type="ARBA" id="ARBA00014680"/>
    </source>
</evidence>
<dbReference type="EC" id="2.4.2.2" evidence="5"/>
<protein>
    <recommendedName>
        <fullName evidence="6">Pyrimidine-nucleoside phosphorylase</fullName>
        <ecNumber evidence="5">2.4.2.2</ecNumber>
    </recommendedName>
</protein>
<comment type="catalytic activity">
    <reaction evidence="9">
        <text>uridine + phosphate = alpha-D-ribose 1-phosphate + uracil</text>
        <dbReference type="Rhea" id="RHEA:24388"/>
        <dbReference type="ChEBI" id="CHEBI:16704"/>
        <dbReference type="ChEBI" id="CHEBI:17568"/>
        <dbReference type="ChEBI" id="CHEBI:43474"/>
        <dbReference type="ChEBI" id="CHEBI:57720"/>
        <dbReference type="EC" id="2.4.2.2"/>
    </reaction>
</comment>
<dbReference type="InterPro" id="IPR036566">
    <property type="entry name" value="PYNP-like_C_sf"/>
</dbReference>
<evidence type="ECO:0000256" key="3">
    <source>
        <dbReference type="ARBA" id="ARBA00006915"/>
    </source>
</evidence>
<dbReference type="InterPro" id="IPR000053">
    <property type="entry name" value="Thymidine/pyrmidine_PPase"/>
</dbReference>
<dbReference type="InterPro" id="IPR000312">
    <property type="entry name" value="Glycosyl_Trfase_fam3"/>
</dbReference>
<dbReference type="Gene3D" id="3.90.1170.30">
    <property type="entry name" value="Pyrimidine nucleoside phosphorylase-like, C-terminal domain"/>
    <property type="match status" value="1"/>
</dbReference>
<evidence type="ECO:0000313" key="12">
    <source>
        <dbReference type="EMBL" id="SHI17227.1"/>
    </source>
</evidence>
<dbReference type="Proteomes" id="UP000184241">
    <property type="component" value="Unassembled WGS sequence"/>
</dbReference>
<comment type="similarity">
    <text evidence="3">Belongs to the thymidine/pyrimidine-nucleoside phosphorylase family.</text>
</comment>
<dbReference type="PIRSF" id="PIRSF000478">
    <property type="entry name" value="TP_PyNP"/>
    <property type="match status" value="1"/>
</dbReference>
<proteinExistence type="inferred from homology"/>
<evidence type="ECO:0000256" key="4">
    <source>
        <dbReference type="ARBA" id="ARBA00011738"/>
    </source>
</evidence>
<keyword evidence="8" id="KW-0808">Transferase</keyword>
<comment type="catalytic activity">
    <reaction evidence="10">
        <text>thymidine + phosphate = 2-deoxy-alpha-D-ribose 1-phosphate + thymine</text>
        <dbReference type="Rhea" id="RHEA:16037"/>
        <dbReference type="ChEBI" id="CHEBI:17748"/>
        <dbReference type="ChEBI" id="CHEBI:17821"/>
        <dbReference type="ChEBI" id="CHEBI:43474"/>
        <dbReference type="ChEBI" id="CHEBI:57259"/>
        <dbReference type="EC" id="2.4.2.2"/>
    </reaction>
</comment>
<evidence type="ECO:0000256" key="9">
    <source>
        <dbReference type="ARBA" id="ARBA00048453"/>
    </source>
</evidence>
<comment type="catalytic activity">
    <reaction evidence="1">
        <text>2'-deoxyuridine + phosphate = 2-deoxy-alpha-D-ribose 1-phosphate + uracil</text>
        <dbReference type="Rhea" id="RHEA:22824"/>
        <dbReference type="ChEBI" id="CHEBI:16450"/>
        <dbReference type="ChEBI" id="CHEBI:17568"/>
        <dbReference type="ChEBI" id="CHEBI:43474"/>
        <dbReference type="ChEBI" id="CHEBI:57259"/>
        <dbReference type="EC" id="2.4.2.2"/>
    </reaction>
</comment>
<organism evidence="12 13">
    <name type="scientific">Clostridium intestinale DSM 6191</name>
    <dbReference type="NCBI Taxonomy" id="1121320"/>
    <lineage>
        <taxon>Bacteria</taxon>
        <taxon>Bacillati</taxon>
        <taxon>Bacillota</taxon>
        <taxon>Clostridia</taxon>
        <taxon>Eubacteriales</taxon>
        <taxon>Clostridiaceae</taxon>
        <taxon>Clostridium</taxon>
    </lineage>
</organism>